<name>A0A345YHB9_9SPHN</name>
<dbReference type="InterPro" id="IPR016181">
    <property type="entry name" value="Acyl_CoA_acyltransferase"/>
</dbReference>
<dbReference type="OrthoDB" id="572496at2"/>
<sequence>MSDFSIRLARLADAEALPAIERAAGELFQTVEGLAGVAGMHAIPAEEQRRMIRKGHSLIAESEGGIVGFLSTEPFDRELHIREFSVHPEHQGRGIGSVLLRAVAIDAHNSGFRAITLTTFGDVPWNGPFYARHGFETISDLDAHPRLAADIETEVEHGLPRDRRIAMIKFLV</sequence>
<dbReference type="CDD" id="cd04301">
    <property type="entry name" value="NAT_SF"/>
    <property type="match status" value="1"/>
</dbReference>
<dbReference type="Gene3D" id="3.40.630.30">
    <property type="match status" value="1"/>
</dbReference>
<keyword evidence="2" id="KW-0012">Acyltransferase</keyword>
<protein>
    <submittedName>
        <fullName evidence="4">N-acetyltransferase</fullName>
    </submittedName>
</protein>
<accession>A0A345YHB9</accession>
<evidence type="ECO:0000256" key="1">
    <source>
        <dbReference type="ARBA" id="ARBA00022679"/>
    </source>
</evidence>
<organism evidence="4 5">
    <name type="scientific">Erythrobacter aureus</name>
    <dbReference type="NCBI Taxonomy" id="2182384"/>
    <lineage>
        <taxon>Bacteria</taxon>
        <taxon>Pseudomonadati</taxon>
        <taxon>Pseudomonadota</taxon>
        <taxon>Alphaproteobacteria</taxon>
        <taxon>Sphingomonadales</taxon>
        <taxon>Erythrobacteraceae</taxon>
        <taxon>Erythrobacter/Porphyrobacter group</taxon>
        <taxon>Erythrobacter</taxon>
    </lineage>
</organism>
<dbReference type="Proteomes" id="UP000254508">
    <property type="component" value="Chromosome"/>
</dbReference>
<dbReference type="InterPro" id="IPR000182">
    <property type="entry name" value="GNAT_dom"/>
</dbReference>
<gene>
    <name evidence="4" type="ORF">DVR09_14280</name>
</gene>
<dbReference type="Pfam" id="PF13508">
    <property type="entry name" value="Acetyltransf_7"/>
    <property type="match status" value="1"/>
</dbReference>
<reference evidence="5" key="1">
    <citation type="submission" date="2018-07" db="EMBL/GenBank/DDBJ databases">
        <title>Genome sequence of Erythrobacter strain YH-07, an antagonistic bacterium isolated from Yellow Sea.</title>
        <authorList>
            <person name="Tang T."/>
            <person name="Liu Q."/>
            <person name="Sun X."/>
        </authorList>
    </citation>
    <scope>NUCLEOTIDE SEQUENCE [LARGE SCALE GENOMIC DNA]</scope>
    <source>
        <strain evidence="5">YH-07</strain>
    </source>
</reference>
<evidence type="ECO:0000259" key="3">
    <source>
        <dbReference type="PROSITE" id="PS51186"/>
    </source>
</evidence>
<dbReference type="PANTHER" id="PTHR43800">
    <property type="entry name" value="PEPTIDYL-LYSINE N-ACETYLTRANSFERASE YJAB"/>
    <property type="match status" value="1"/>
</dbReference>
<keyword evidence="5" id="KW-1185">Reference proteome</keyword>
<proteinExistence type="predicted"/>
<dbReference type="PROSITE" id="PS51186">
    <property type="entry name" value="GNAT"/>
    <property type="match status" value="1"/>
</dbReference>
<dbReference type="GO" id="GO:0016747">
    <property type="term" value="F:acyltransferase activity, transferring groups other than amino-acyl groups"/>
    <property type="evidence" value="ECO:0007669"/>
    <property type="project" value="InterPro"/>
</dbReference>
<dbReference type="KEGG" id="err:DVR09_14280"/>
<dbReference type="SUPFAM" id="SSF55729">
    <property type="entry name" value="Acyl-CoA N-acyltransferases (Nat)"/>
    <property type="match status" value="1"/>
</dbReference>
<dbReference type="PANTHER" id="PTHR43800:SF1">
    <property type="entry name" value="PEPTIDYL-LYSINE N-ACETYLTRANSFERASE YJAB"/>
    <property type="match status" value="1"/>
</dbReference>
<dbReference type="EMBL" id="CP031357">
    <property type="protein sequence ID" value="AXK43321.1"/>
    <property type="molecule type" value="Genomic_DNA"/>
</dbReference>
<dbReference type="AlphaFoldDB" id="A0A345YHB9"/>
<evidence type="ECO:0000313" key="5">
    <source>
        <dbReference type="Proteomes" id="UP000254508"/>
    </source>
</evidence>
<feature type="domain" description="N-acetyltransferase" evidence="3">
    <location>
        <begin position="4"/>
        <end position="162"/>
    </location>
</feature>
<keyword evidence="1 4" id="KW-0808">Transferase</keyword>
<evidence type="ECO:0000313" key="4">
    <source>
        <dbReference type="EMBL" id="AXK43321.1"/>
    </source>
</evidence>
<dbReference type="RefSeq" id="WP_115417636.1">
    <property type="nucleotide sequence ID" value="NZ_CP031357.1"/>
</dbReference>
<evidence type="ECO:0000256" key="2">
    <source>
        <dbReference type="ARBA" id="ARBA00023315"/>
    </source>
</evidence>